<dbReference type="GO" id="GO:0003676">
    <property type="term" value="F:nucleic acid binding"/>
    <property type="evidence" value="ECO:0007669"/>
    <property type="project" value="InterPro"/>
</dbReference>
<dbReference type="InterPro" id="IPR012337">
    <property type="entry name" value="RNaseH-like_sf"/>
</dbReference>
<dbReference type="AlphaFoldDB" id="A0A9P8Q1F3"/>
<evidence type="ECO:0000313" key="3">
    <source>
        <dbReference type="Proteomes" id="UP000774326"/>
    </source>
</evidence>
<dbReference type="InterPro" id="IPR048519">
    <property type="entry name" value="Gfd2/YDR514C-like_C"/>
</dbReference>
<evidence type="ECO:0000313" key="2">
    <source>
        <dbReference type="EMBL" id="KAH3682457.1"/>
    </source>
</evidence>
<comment type="caution">
    <text evidence="2">The sequence shown here is derived from an EMBL/GenBank/DDBJ whole genome shotgun (WGS) entry which is preliminary data.</text>
</comment>
<dbReference type="Pfam" id="PF21762">
    <property type="entry name" value="DEDDh_C"/>
    <property type="match status" value="1"/>
</dbReference>
<dbReference type="GO" id="GO:0005634">
    <property type="term" value="C:nucleus"/>
    <property type="evidence" value="ECO:0007669"/>
    <property type="project" value="TreeGrafter"/>
</dbReference>
<feature type="domain" description="Gfd2/YDR514C-like C-terminal" evidence="1">
    <location>
        <begin position="112"/>
        <end position="301"/>
    </location>
</feature>
<protein>
    <recommendedName>
        <fullName evidence="1">Gfd2/YDR514C-like C-terminal domain-containing protein</fullName>
    </recommendedName>
</protein>
<proteinExistence type="predicted"/>
<gene>
    <name evidence="2" type="ORF">WICPIJ_006550</name>
</gene>
<evidence type="ECO:0000259" key="1">
    <source>
        <dbReference type="Pfam" id="PF21762"/>
    </source>
</evidence>
<sequence length="378" mass="42666">MPEMSMAKVVSSVSEQTDLISSFESLGISGPKEIKNIQPSDLENIVSRIDEQRTSLESITELTEFNKGELSEYLNLVKKHHKTHPYLQNREAFNKLQSILTSAANSTKAAKISIDVEAYEMNQSIITEIGLSIYDPFKQPPPCFESKPGYPPAQSPYIIDIHIIISENIHLRNGLYVEDNKSRFLFGNSLILTTPESKKLIQCVFDHYFQHRKAKYGNDFDAVLVGHGIKGDIKWLQGFGIKLPNVLVLKSIDTQILCGLPIAGKGLPPSLIKSLQRYDIHNRYLHNAGNDAHFTLILLLKLLDLPSRVKYRIDLPNTIPVEERKRFEAGQLQKFEFNRARGPGYPDSGLVDSLPVLNSKNFTGYYGYEEALKWVFGA</sequence>
<organism evidence="2 3">
    <name type="scientific">Wickerhamomyces pijperi</name>
    <name type="common">Yeast</name>
    <name type="synonym">Pichia pijperi</name>
    <dbReference type="NCBI Taxonomy" id="599730"/>
    <lineage>
        <taxon>Eukaryota</taxon>
        <taxon>Fungi</taxon>
        <taxon>Dikarya</taxon>
        <taxon>Ascomycota</taxon>
        <taxon>Saccharomycotina</taxon>
        <taxon>Saccharomycetes</taxon>
        <taxon>Phaffomycetales</taxon>
        <taxon>Wickerhamomycetaceae</taxon>
        <taxon>Wickerhamomyces</taxon>
    </lineage>
</organism>
<dbReference type="EMBL" id="JAEUBG010003683">
    <property type="protein sequence ID" value="KAH3682457.1"/>
    <property type="molecule type" value="Genomic_DNA"/>
</dbReference>
<dbReference type="InterPro" id="IPR040151">
    <property type="entry name" value="Gfd2/YDR514C-like"/>
</dbReference>
<reference evidence="2" key="2">
    <citation type="submission" date="2021-01" db="EMBL/GenBank/DDBJ databases">
        <authorList>
            <person name="Schikora-Tamarit M.A."/>
        </authorList>
    </citation>
    <scope>NUCLEOTIDE SEQUENCE</scope>
    <source>
        <strain evidence="2">CBS2887</strain>
    </source>
</reference>
<dbReference type="SUPFAM" id="SSF53098">
    <property type="entry name" value="Ribonuclease H-like"/>
    <property type="match status" value="1"/>
</dbReference>
<dbReference type="Gene3D" id="3.30.420.10">
    <property type="entry name" value="Ribonuclease H-like superfamily/Ribonuclease H"/>
    <property type="match status" value="1"/>
</dbReference>
<name>A0A9P8Q1F3_WICPI</name>
<dbReference type="OrthoDB" id="5953249at2759"/>
<dbReference type="PANTHER" id="PTHR28083">
    <property type="entry name" value="GOOD FOR FULL DBP5 ACTIVITY PROTEIN 2"/>
    <property type="match status" value="1"/>
</dbReference>
<dbReference type="Proteomes" id="UP000774326">
    <property type="component" value="Unassembled WGS sequence"/>
</dbReference>
<dbReference type="InterPro" id="IPR036397">
    <property type="entry name" value="RNaseH_sf"/>
</dbReference>
<reference evidence="2" key="1">
    <citation type="journal article" date="2021" name="Open Biol.">
        <title>Shared evolutionary footprints suggest mitochondrial oxidative damage underlies multiple complex I losses in fungi.</title>
        <authorList>
            <person name="Schikora-Tamarit M.A."/>
            <person name="Marcet-Houben M."/>
            <person name="Nosek J."/>
            <person name="Gabaldon T."/>
        </authorList>
    </citation>
    <scope>NUCLEOTIDE SEQUENCE</scope>
    <source>
        <strain evidence="2">CBS2887</strain>
    </source>
</reference>
<dbReference type="PANTHER" id="PTHR28083:SF1">
    <property type="entry name" value="GOOD FOR FULL DBP5 ACTIVITY PROTEIN 2"/>
    <property type="match status" value="1"/>
</dbReference>
<accession>A0A9P8Q1F3</accession>
<keyword evidence="3" id="KW-1185">Reference proteome</keyword>